<dbReference type="Proteomes" id="UP000664859">
    <property type="component" value="Unassembled WGS sequence"/>
</dbReference>
<evidence type="ECO:0000313" key="2">
    <source>
        <dbReference type="EMBL" id="KAG5175405.1"/>
    </source>
</evidence>
<feature type="region of interest" description="Disordered" evidence="1">
    <location>
        <begin position="270"/>
        <end position="296"/>
    </location>
</feature>
<dbReference type="OrthoDB" id="10541968at2759"/>
<feature type="compositionally biased region" description="Polar residues" evidence="1">
    <location>
        <begin position="361"/>
        <end position="371"/>
    </location>
</feature>
<dbReference type="EMBL" id="JAFCMP010000550">
    <property type="protein sequence ID" value="KAG5175405.1"/>
    <property type="molecule type" value="Genomic_DNA"/>
</dbReference>
<feature type="region of interest" description="Disordered" evidence="1">
    <location>
        <begin position="352"/>
        <end position="371"/>
    </location>
</feature>
<keyword evidence="3" id="KW-1185">Reference proteome</keyword>
<dbReference type="AlphaFoldDB" id="A0A836C707"/>
<accession>A0A836C707</accession>
<reference evidence="2" key="1">
    <citation type="submission" date="2021-02" db="EMBL/GenBank/DDBJ databases">
        <title>First Annotated Genome of the Yellow-green Alga Tribonema minus.</title>
        <authorList>
            <person name="Mahan K.M."/>
        </authorList>
    </citation>
    <scope>NUCLEOTIDE SEQUENCE</scope>
    <source>
        <strain evidence="2">UTEX B ZZ1240</strain>
    </source>
</reference>
<name>A0A836C707_9STRA</name>
<organism evidence="2 3">
    <name type="scientific">Tribonema minus</name>
    <dbReference type="NCBI Taxonomy" id="303371"/>
    <lineage>
        <taxon>Eukaryota</taxon>
        <taxon>Sar</taxon>
        <taxon>Stramenopiles</taxon>
        <taxon>Ochrophyta</taxon>
        <taxon>PX clade</taxon>
        <taxon>Xanthophyceae</taxon>
        <taxon>Tribonematales</taxon>
        <taxon>Tribonemataceae</taxon>
        <taxon>Tribonema</taxon>
    </lineage>
</organism>
<proteinExistence type="predicted"/>
<protein>
    <submittedName>
        <fullName evidence="2">Uncharacterized protein</fullName>
    </submittedName>
</protein>
<feature type="region of interest" description="Disordered" evidence="1">
    <location>
        <begin position="1"/>
        <end position="23"/>
    </location>
</feature>
<sequence length="960" mass="100191">MTVSMTNGSSGGPPRSKEPRDSSPLWVAYHTSSTQHINVLESIVRQLLEEQAMSIQETLDRFSLRLGVMEEEVIGSSIATPRLSRISSAGSDCETEEPEGQLPAQRAVGIASLWDMERSKEEQKGVVDRWTGVVQSYSKTTSRGWRVTYRPKTEAILDRSTCAIMTIQAWWRHALARRRDAMQASNAINSQDAAKDGAAKSPTDAARLRMNRSFTSKLGVGPRKTLIQRQPTGLRGVVTAAAAGGKLGGPAAVLAGLASRVDKLEQLALHSPGGRRRDTLVKKPAGREKLNDPMPNEAADLSKELFALEKQLAKTDADAKAALEGLASLEEAVHAAQGIAAGASQPVVRNSAQGVRASMATDRQPQGGQQETAAAASVLLRHSVKVLKHELRSCYVSYNAAMADVNLGQQLRDARRRDAAQAALQDLVELTAKTSHSLELWMGDPVATADDLAGGGERYVREQVLADPDGTAAPAASAAAAPKSTLSKPPNASSSLPAAAAALTAAALAQLGAQRPMSPDGLSMECTFAEGLAALLSALKACLDGCTSTGELAVRLSVAVSDLAAFARSTCSAEHEFTVEHQGKLESQVLAMAGQHDTLQRSLHLLISEVENDVARREAVKGLEGAVLDLRKAYEMVKAEMGNKAGADELQASLQDMAQKLQGAVAPQVLTLTLTSILILILSRFLIGTKCLACNRPFASSYQSLFTAHTNTHGMALANGTAWYPGVKPRPAAKGDRVLEPLDYITSRPKGQTQAVVTPATLIGESGAEAADASDASTVVSGASQPFAVGDDRPPPPAFGTTVLVFNKADAVSALKGVRGGALETRGDGGSSSSSSAQQLRPRGGSTGSMPQHHSDLPMPLDDGMGLVVSKYSRLMPLSPPRQALPQHKLLPVAAATTAHSPLTAKGGAAGGGSPLVKGGNGGSPGVPYAFDAAGGGLVVGGVAGAARQPQVPETLSEGW</sequence>
<feature type="compositionally biased region" description="Basic and acidic residues" evidence="1">
    <location>
        <begin position="275"/>
        <end position="291"/>
    </location>
</feature>
<feature type="region of interest" description="Disordered" evidence="1">
    <location>
        <begin position="471"/>
        <end position="493"/>
    </location>
</feature>
<evidence type="ECO:0000313" key="3">
    <source>
        <dbReference type="Proteomes" id="UP000664859"/>
    </source>
</evidence>
<gene>
    <name evidence="2" type="ORF">JKP88DRAFT_250195</name>
</gene>
<comment type="caution">
    <text evidence="2">The sequence shown here is derived from an EMBL/GenBank/DDBJ whole genome shotgun (WGS) entry which is preliminary data.</text>
</comment>
<evidence type="ECO:0000256" key="1">
    <source>
        <dbReference type="SAM" id="MobiDB-lite"/>
    </source>
</evidence>
<feature type="region of interest" description="Disordered" evidence="1">
    <location>
        <begin position="821"/>
        <end position="862"/>
    </location>
</feature>